<dbReference type="Proteomes" id="UP000287188">
    <property type="component" value="Unassembled WGS sequence"/>
</dbReference>
<organism evidence="6 7">
    <name type="scientific">Dictyobacter kobayashii</name>
    <dbReference type="NCBI Taxonomy" id="2014872"/>
    <lineage>
        <taxon>Bacteria</taxon>
        <taxon>Bacillati</taxon>
        <taxon>Chloroflexota</taxon>
        <taxon>Ktedonobacteria</taxon>
        <taxon>Ktedonobacterales</taxon>
        <taxon>Dictyobacteraceae</taxon>
        <taxon>Dictyobacter</taxon>
    </lineage>
</organism>
<dbReference type="EMBL" id="BIFS01000001">
    <property type="protein sequence ID" value="GCE17582.1"/>
    <property type="molecule type" value="Genomic_DNA"/>
</dbReference>
<evidence type="ECO:0000256" key="1">
    <source>
        <dbReference type="ARBA" id="ARBA00000022"/>
    </source>
</evidence>
<feature type="domain" description="NADAR" evidence="3">
    <location>
        <begin position="241"/>
        <end position="361"/>
    </location>
</feature>
<evidence type="ECO:0000259" key="5">
    <source>
        <dbReference type="Pfam" id="PF24645"/>
    </source>
</evidence>
<dbReference type="OrthoDB" id="643483at2"/>
<dbReference type="Pfam" id="PF24644">
    <property type="entry name" value="DUF7638"/>
    <property type="match status" value="1"/>
</dbReference>
<protein>
    <submittedName>
        <fullName evidence="6">Uncharacterized protein</fullName>
    </submittedName>
</protein>
<proteinExistence type="predicted"/>
<dbReference type="Pfam" id="PF08719">
    <property type="entry name" value="NADAR"/>
    <property type="match status" value="1"/>
</dbReference>
<dbReference type="InterPro" id="IPR012816">
    <property type="entry name" value="NADAR"/>
</dbReference>
<feature type="domain" description="DUF7638" evidence="4">
    <location>
        <begin position="19"/>
        <end position="111"/>
    </location>
</feature>
<evidence type="ECO:0000313" key="7">
    <source>
        <dbReference type="Proteomes" id="UP000287188"/>
    </source>
</evidence>
<dbReference type="AlphaFoldDB" id="A0A402AEV2"/>
<dbReference type="InterPro" id="IPR056055">
    <property type="entry name" value="DUF7638"/>
</dbReference>
<comment type="catalytic activity">
    <reaction evidence="2">
        <text>2,5-diamino-6-hydroxy-4-(5-phosphoribosylamino)-pyrimidine + H2O = 2,5,6-triamino-4-hydroxypyrimidine + D-ribose 5-phosphate</text>
        <dbReference type="Rhea" id="RHEA:23436"/>
        <dbReference type="ChEBI" id="CHEBI:15377"/>
        <dbReference type="ChEBI" id="CHEBI:58614"/>
        <dbReference type="ChEBI" id="CHEBI:78346"/>
        <dbReference type="ChEBI" id="CHEBI:137796"/>
    </reaction>
</comment>
<comment type="caution">
    <text evidence="6">The sequence shown here is derived from an EMBL/GenBank/DDBJ whole genome shotgun (WGS) entry which is preliminary data.</text>
</comment>
<dbReference type="Pfam" id="PF24645">
    <property type="entry name" value="DUF7639"/>
    <property type="match status" value="1"/>
</dbReference>
<comment type="catalytic activity">
    <reaction evidence="1">
        <text>5-amino-6-(5-phospho-D-ribosylamino)uracil + H2O = 5,6-diaminouracil + D-ribose 5-phosphate</text>
        <dbReference type="Rhea" id="RHEA:55020"/>
        <dbReference type="ChEBI" id="CHEBI:15377"/>
        <dbReference type="ChEBI" id="CHEBI:46252"/>
        <dbReference type="ChEBI" id="CHEBI:58453"/>
        <dbReference type="ChEBI" id="CHEBI:78346"/>
    </reaction>
</comment>
<dbReference type="Gene3D" id="1.10.357.40">
    <property type="entry name" value="YbiA-like"/>
    <property type="match status" value="1"/>
</dbReference>
<evidence type="ECO:0000256" key="2">
    <source>
        <dbReference type="ARBA" id="ARBA00000751"/>
    </source>
</evidence>
<evidence type="ECO:0000259" key="3">
    <source>
        <dbReference type="Pfam" id="PF08719"/>
    </source>
</evidence>
<evidence type="ECO:0000259" key="4">
    <source>
        <dbReference type="Pfam" id="PF24644"/>
    </source>
</evidence>
<gene>
    <name evidence="6" type="ORF">KDK_13820</name>
</gene>
<sequence>MYAVSELYVSGRGWGADSGSWRHVFIRNGTYFLSDLKVYADGMIDCWGLVDLATFRQQVASGWVATTFPQGARGHADDLVMWEFDEPWTMITAEGLIAEVADEIEYLAGRPTLEERCLAALDRYVEAQDAERLAVLREAYLAVPEHQRRFLLHDQDAKDWPLRTILTPIGESVTVRPDGTPEDPVEEADHEAAMEYFRRSKAEDQRFRAAATRWQDAPVTASPSVVRFQAPKGEALYLANDYPAPITLDGRVYATVEHAYWALATTDADAREQIIQAQTAGEAQKIGQQAPLRADWNVVRLAVMTRLVRAKFQQHPDLAERLMATGDGRLLNGQDRSRYWGALDQGRNWLGRILELVRAELVESAHS</sequence>
<reference evidence="7" key="1">
    <citation type="submission" date="2018-12" db="EMBL/GenBank/DDBJ databases">
        <title>Tengunoibacter tsumagoiensis gen. nov., sp. nov., Dictyobacter kobayashii sp. nov., D. alpinus sp. nov., and D. joshuensis sp. nov. and description of Dictyobacteraceae fam. nov. within the order Ktedonobacterales isolated from Tengu-no-mugimeshi.</title>
        <authorList>
            <person name="Wang C.M."/>
            <person name="Zheng Y."/>
            <person name="Sakai Y."/>
            <person name="Toyoda A."/>
            <person name="Minakuchi Y."/>
            <person name="Abe K."/>
            <person name="Yokota A."/>
            <person name="Yabe S."/>
        </authorList>
    </citation>
    <scope>NUCLEOTIDE SEQUENCE [LARGE SCALE GENOMIC DNA]</scope>
    <source>
        <strain evidence="7">Uno11</strain>
    </source>
</reference>
<keyword evidence="7" id="KW-1185">Reference proteome</keyword>
<evidence type="ECO:0000313" key="6">
    <source>
        <dbReference type="EMBL" id="GCE17582.1"/>
    </source>
</evidence>
<dbReference type="CDD" id="cd15457">
    <property type="entry name" value="NADAR"/>
    <property type="match status" value="1"/>
</dbReference>
<name>A0A402AEV2_9CHLR</name>
<dbReference type="InterPro" id="IPR037238">
    <property type="entry name" value="YbiA-like_sf"/>
</dbReference>
<feature type="domain" description="DUF7639" evidence="5">
    <location>
        <begin position="114"/>
        <end position="206"/>
    </location>
</feature>
<dbReference type="SUPFAM" id="SSF143990">
    <property type="entry name" value="YbiA-like"/>
    <property type="match status" value="1"/>
</dbReference>
<dbReference type="InterPro" id="IPR056056">
    <property type="entry name" value="DUF7639"/>
</dbReference>
<accession>A0A402AEV2</accession>